<dbReference type="EMBL" id="JXXN02001319">
    <property type="protein sequence ID" value="THD25035.1"/>
    <property type="molecule type" value="Genomic_DNA"/>
</dbReference>
<reference evidence="2" key="1">
    <citation type="submission" date="2019-03" db="EMBL/GenBank/DDBJ databases">
        <title>Improved annotation for the trematode Fasciola hepatica.</title>
        <authorList>
            <person name="Choi Y.-J."/>
            <person name="Martin J."/>
            <person name="Mitreva M."/>
        </authorList>
    </citation>
    <scope>NUCLEOTIDE SEQUENCE [LARGE SCALE GENOMIC DNA]</scope>
</reference>
<evidence type="ECO:0000313" key="3">
    <source>
        <dbReference type="Proteomes" id="UP000230066"/>
    </source>
</evidence>
<keyword evidence="1" id="KW-0732">Signal</keyword>
<accession>A0A4E0REC8</accession>
<feature type="chain" id="PRO_5020040116" evidence="1">
    <location>
        <begin position="20"/>
        <end position="180"/>
    </location>
</feature>
<gene>
    <name evidence="2" type="ORF">D915_004094</name>
</gene>
<sequence length="180" mass="21177">MGLSIILLISSFLMATVHTTPWRFTIIIEEVGKTVENLELVKELCILGPDHDFYAKEISSDLESALHNMKEVRKEIDSDETYLWKVHRIVEDVQKTNNRLIDRRLPVHEDAVPTEERPVREFKTNGERGEFPIPHKTYRLRENFLIATKKLKHNLDNLIKKIEWRLLLKRIGPPIMDRSN</sequence>
<feature type="signal peptide" evidence="1">
    <location>
        <begin position="1"/>
        <end position="19"/>
    </location>
</feature>
<dbReference type="AlphaFoldDB" id="A0A4E0REC8"/>
<dbReference type="Proteomes" id="UP000230066">
    <property type="component" value="Unassembled WGS sequence"/>
</dbReference>
<keyword evidence="3" id="KW-1185">Reference proteome</keyword>
<protein>
    <submittedName>
        <fullName evidence="2">Uncharacterized protein</fullName>
    </submittedName>
</protein>
<name>A0A4E0REC8_FASHE</name>
<comment type="caution">
    <text evidence="2">The sequence shown here is derived from an EMBL/GenBank/DDBJ whole genome shotgun (WGS) entry which is preliminary data.</text>
</comment>
<evidence type="ECO:0000313" key="2">
    <source>
        <dbReference type="EMBL" id="THD25035.1"/>
    </source>
</evidence>
<proteinExistence type="predicted"/>
<organism evidence="2 3">
    <name type="scientific">Fasciola hepatica</name>
    <name type="common">Liver fluke</name>
    <dbReference type="NCBI Taxonomy" id="6192"/>
    <lineage>
        <taxon>Eukaryota</taxon>
        <taxon>Metazoa</taxon>
        <taxon>Spiralia</taxon>
        <taxon>Lophotrochozoa</taxon>
        <taxon>Platyhelminthes</taxon>
        <taxon>Trematoda</taxon>
        <taxon>Digenea</taxon>
        <taxon>Plagiorchiida</taxon>
        <taxon>Echinostomata</taxon>
        <taxon>Echinostomatoidea</taxon>
        <taxon>Fasciolidae</taxon>
        <taxon>Fasciola</taxon>
    </lineage>
</organism>
<evidence type="ECO:0000256" key="1">
    <source>
        <dbReference type="SAM" id="SignalP"/>
    </source>
</evidence>